<evidence type="ECO:0000313" key="8">
    <source>
        <dbReference type="Proteomes" id="UP001195483"/>
    </source>
</evidence>
<dbReference type="InterPro" id="IPR001770">
    <property type="entry name" value="G-protein_gamma"/>
</dbReference>
<evidence type="ECO:0000256" key="4">
    <source>
        <dbReference type="ARBA" id="ARBA00023136"/>
    </source>
</evidence>
<evidence type="ECO:0000256" key="5">
    <source>
        <dbReference type="ARBA" id="ARBA00023224"/>
    </source>
</evidence>
<dbReference type="PANTHER" id="PTHR13809">
    <property type="entry name" value="GUANINE NUCLEOTIDE-BINDING PROTEIN GAMMA SUBUNIT"/>
    <property type="match status" value="1"/>
</dbReference>
<dbReference type="Proteomes" id="UP001195483">
    <property type="component" value="Unassembled WGS sequence"/>
</dbReference>
<feature type="domain" description="G protein gamma" evidence="6">
    <location>
        <begin position="21"/>
        <end position="87"/>
    </location>
</feature>
<dbReference type="PROSITE" id="PS50058">
    <property type="entry name" value="G_PROTEIN_GAMMA"/>
    <property type="match status" value="1"/>
</dbReference>
<dbReference type="Gene3D" id="4.10.260.10">
    <property type="entry name" value="Transducin (heterotrimeric G protein), gamma chain"/>
    <property type="match status" value="1"/>
</dbReference>
<dbReference type="InterPro" id="IPR036284">
    <property type="entry name" value="GGL_sf"/>
</dbReference>
<dbReference type="SMART" id="SM00224">
    <property type="entry name" value="GGL"/>
    <property type="match status" value="1"/>
</dbReference>
<keyword evidence="5" id="KW-0807">Transducer</keyword>
<accession>A0AAE0TLI5</accession>
<dbReference type="Pfam" id="PF00631">
    <property type="entry name" value="G-gamma"/>
    <property type="match status" value="1"/>
</dbReference>
<evidence type="ECO:0000313" key="7">
    <source>
        <dbReference type="EMBL" id="KAK3612697.1"/>
    </source>
</evidence>
<comment type="similarity">
    <text evidence="2">Belongs to the G protein gamma family.</text>
</comment>
<reference evidence="7" key="3">
    <citation type="submission" date="2023-05" db="EMBL/GenBank/DDBJ databases">
        <authorList>
            <person name="Smith C.H."/>
        </authorList>
    </citation>
    <scope>NUCLEOTIDE SEQUENCE</scope>
    <source>
        <strain evidence="7">CHS0354</strain>
        <tissue evidence="7">Mantle</tissue>
    </source>
</reference>
<dbReference type="GO" id="GO:0005834">
    <property type="term" value="C:heterotrimeric G-protein complex"/>
    <property type="evidence" value="ECO:0007669"/>
    <property type="project" value="InterPro"/>
</dbReference>
<evidence type="ECO:0000256" key="2">
    <source>
        <dbReference type="ARBA" id="ARBA00007431"/>
    </source>
</evidence>
<sequence>MKFCRSVLPRYNLWTSRISRVEREIIEQRQQVEQLRQEAGIQRTRLSDALSDLIKYIQSKEGGDPLVKGFVKDSENPFKEPGRCSVA</sequence>
<name>A0AAE0TLI5_9BIVA</name>
<protein>
    <recommendedName>
        <fullName evidence="6">G protein gamma domain-containing protein</fullName>
    </recommendedName>
</protein>
<dbReference type="AlphaFoldDB" id="A0AAE0TLI5"/>
<dbReference type="GO" id="GO:0031681">
    <property type="term" value="F:G-protein beta-subunit binding"/>
    <property type="evidence" value="ECO:0007669"/>
    <property type="project" value="InterPro"/>
</dbReference>
<dbReference type="InterPro" id="IPR015898">
    <property type="entry name" value="G-protein_gamma-like_dom"/>
</dbReference>
<evidence type="ECO:0000259" key="6">
    <source>
        <dbReference type="PROSITE" id="PS50058"/>
    </source>
</evidence>
<evidence type="ECO:0000256" key="1">
    <source>
        <dbReference type="ARBA" id="ARBA00004236"/>
    </source>
</evidence>
<keyword evidence="8" id="KW-1185">Reference proteome</keyword>
<dbReference type="GO" id="GO:0007186">
    <property type="term" value="P:G protein-coupled receptor signaling pathway"/>
    <property type="evidence" value="ECO:0007669"/>
    <property type="project" value="InterPro"/>
</dbReference>
<gene>
    <name evidence="7" type="ORF">CHS0354_042223</name>
</gene>
<evidence type="ECO:0000256" key="3">
    <source>
        <dbReference type="ARBA" id="ARBA00022475"/>
    </source>
</evidence>
<dbReference type="EMBL" id="JAEAOA010002353">
    <property type="protein sequence ID" value="KAK3612697.1"/>
    <property type="molecule type" value="Genomic_DNA"/>
</dbReference>
<dbReference type="SMART" id="SM01224">
    <property type="entry name" value="G_gamma"/>
    <property type="match status" value="1"/>
</dbReference>
<dbReference type="SUPFAM" id="SSF48670">
    <property type="entry name" value="Transducin (heterotrimeric G protein), gamma chain"/>
    <property type="match status" value="1"/>
</dbReference>
<organism evidence="7 8">
    <name type="scientific">Potamilus streckersoni</name>
    <dbReference type="NCBI Taxonomy" id="2493646"/>
    <lineage>
        <taxon>Eukaryota</taxon>
        <taxon>Metazoa</taxon>
        <taxon>Spiralia</taxon>
        <taxon>Lophotrochozoa</taxon>
        <taxon>Mollusca</taxon>
        <taxon>Bivalvia</taxon>
        <taxon>Autobranchia</taxon>
        <taxon>Heteroconchia</taxon>
        <taxon>Palaeoheterodonta</taxon>
        <taxon>Unionida</taxon>
        <taxon>Unionoidea</taxon>
        <taxon>Unionidae</taxon>
        <taxon>Ambleminae</taxon>
        <taxon>Lampsilini</taxon>
        <taxon>Potamilus</taxon>
    </lineage>
</organism>
<proteinExistence type="inferred from homology"/>
<reference evidence="7" key="1">
    <citation type="journal article" date="2021" name="Genome Biol. Evol.">
        <title>A High-Quality Reference Genome for a Parasitic Bivalve with Doubly Uniparental Inheritance (Bivalvia: Unionida).</title>
        <authorList>
            <person name="Smith C.H."/>
        </authorList>
    </citation>
    <scope>NUCLEOTIDE SEQUENCE</scope>
    <source>
        <strain evidence="7">CHS0354</strain>
    </source>
</reference>
<comment type="caution">
    <text evidence="7">The sequence shown here is derived from an EMBL/GenBank/DDBJ whole genome shotgun (WGS) entry which is preliminary data.</text>
</comment>
<reference evidence="7" key="2">
    <citation type="journal article" date="2021" name="Genome Biol. Evol.">
        <title>Developing a high-quality reference genome for a parasitic bivalve with doubly uniparental inheritance (Bivalvia: Unionida).</title>
        <authorList>
            <person name="Smith C.H."/>
        </authorList>
    </citation>
    <scope>NUCLEOTIDE SEQUENCE</scope>
    <source>
        <strain evidence="7">CHS0354</strain>
        <tissue evidence="7">Mantle</tissue>
    </source>
</reference>
<dbReference type="CDD" id="cd00068">
    <property type="entry name" value="GGL"/>
    <property type="match status" value="1"/>
</dbReference>
<keyword evidence="4" id="KW-0472">Membrane</keyword>
<comment type="subcellular location">
    <subcellularLocation>
        <location evidence="1">Cell membrane</location>
    </subcellularLocation>
</comment>
<keyword evidence="3" id="KW-1003">Cell membrane</keyword>